<protein>
    <submittedName>
        <fullName evidence="1">Uncharacterized protein</fullName>
    </submittedName>
</protein>
<dbReference type="Proteomes" id="UP000006898">
    <property type="component" value="Chromosome"/>
</dbReference>
<evidence type="ECO:0000313" key="2">
    <source>
        <dbReference type="Proteomes" id="UP000006898"/>
    </source>
</evidence>
<organism evidence="1 2">
    <name type="scientific">Methylomirabilis oxygeniifera</name>
    <dbReference type="NCBI Taxonomy" id="671143"/>
    <lineage>
        <taxon>Bacteria</taxon>
        <taxon>Candidatus Methylomirabilota</taxon>
        <taxon>Candidatus Methylomirabilia</taxon>
        <taxon>Candidatus Methylomirabilales</taxon>
        <taxon>Candidatus Methylomirabilaceae</taxon>
        <taxon>Candidatus Methylomirabilis</taxon>
    </lineage>
</organism>
<name>D5MI77_METO1</name>
<reference evidence="1 2" key="1">
    <citation type="journal article" date="2010" name="Nature">
        <title>Nitrite-driven anaerobic methane oxidation by oxygenic bacteria.</title>
        <authorList>
            <person name="Ettwig K.F."/>
            <person name="Butler M.K."/>
            <person name="Le Paslier D."/>
            <person name="Pelletier E."/>
            <person name="Mangenot S."/>
            <person name="Kuypers M.M.M."/>
            <person name="Schreiber F."/>
            <person name="Dutilh B.E."/>
            <person name="Zedelius J."/>
            <person name="de Beer D."/>
            <person name="Gloerich J."/>
            <person name="Wessels H.J.C.T."/>
            <person name="van Allen T."/>
            <person name="Luesken F."/>
            <person name="Wu M."/>
            <person name="van de Pas-Schoonen K.T."/>
            <person name="Op den Camp H.J.M."/>
            <person name="Janssen-Megens E.M."/>
            <person name="Francoijs K-J."/>
            <person name="Stunnenberg H."/>
            <person name="Weissenbach J."/>
            <person name="Jetten M.S.M."/>
            <person name="Strous M."/>
        </authorList>
    </citation>
    <scope>NUCLEOTIDE SEQUENCE [LARGE SCALE GENOMIC DNA]</scope>
</reference>
<dbReference type="HOGENOM" id="CLU_2536339_0_0_0"/>
<gene>
    <name evidence="1" type="ORF">DAMO_0111</name>
</gene>
<accession>D5MI77</accession>
<sequence length="83" mass="8802">MTNCLRLMSLCRTGHEKGGRIGADIEDSALRRGSSIYAVVGPEEECAEEMLGRLLCGSILLSPTPILVLMLGSTSQDAGCHPL</sequence>
<dbReference type="AlphaFoldDB" id="D5MI77"/>
<dbReference type="EMBL" id="FP565575">
    <property type="protein sequence ID" value="CBE67227.1"/>
    <property type="molecule type" value="Genomic_DNA"/>
</dbReference>
<dbReference type="KEGG" id="mox:DAMO_0111"/>
<proteinExistence type="predicted"/>
<evidence type="ECO:0000313" key="1">
    <source>
        <dbReference type="EMBL" id="CBE67227.1"/>
    </source>
</evidence>